<dbReference type="Pfam" id="PF07332">
    <property type="entry name" value="Phage_holin_3_6"/>
    <property type="match status" value="1"/>
</dbReference>
<dbReference type="EMBL" id="NKXO01000032">
    <property type="protein sequence ID" value="PKQ67621.1"/>
    <property type="molecule type" value="Genomic_DNA"/>
</dbReference>
<keyword evidence="1" id="KW-0812">Transmembrane</keyword>
<gene>
    <name evidence="2" type="ORF">Rain11_1966</name>
</gene>
<accession>A0A2N3IBC4</accession>
<dbReference type="AlphaFoldDB" id="A0A2N3IBC4"/>
<keyword evidence="1" id="KW-0472">Membrane</keyword>
<evidence type="ECO:0000256" key="1">
    <source>
        <dbReference type="SAM" id="Phobius"/>
    </source>
</evidence>
<protein>
    <recommendedName>
        <fullName evidence="4">Holin-X, holin superfamily III</fullName>
    </recommendedName>
</protein>
<evidence type="ECO:0000313" key="2">
    <source>
        <dbReference type="EMBL" id="PKQ67621.1"/>
    </source>
</evidence>
<dbReference type="Proteomes" id="UP000233387">
    <property type="component" value="Unassembled WGS sequence"/>
</dbReference>
<sequence length="107" mass="12666">MFENLYQLLRRYIEVRLQLIENQLQDELYQLFTKAIIALFWLFLGSAGLLFLCFALAYALNEILESHFWGFLIVGILFILMLIIAVLPTSRKKIFDKVSDYFISKKH</sequence>
<name>A0A2N3IBC4_9BACT</name>
<feature type="transmembrane region" description="Helical" evidence="1">
    <location>
        <begin position="35"/>
        <end position="60"/>
    </location>
</feature>
<evidence type="ECO:0008006" key="4">
    <source>
        <dbReference type="Google" id="ProtNLM"/>
    </source>
</evidence>
<reference evidence="2 3" key="1">
    <citation type="submission" date="2017-06" db="EMBL/GenBank/DDBJ databases">
        <title>Raineya orbicola gen. nov., sp. nov. a slightly thermophilic bacterium of the phylum Bacteroidetes and the description of Raineyaceae fam. nov.</title>
        <authorList>
            <person name="Albuquerque L."/>
            <person name="Polonia A.R.M."/>
            <person name="Barroso C."/>
            <person name="Froufe H.J.C."/>
            <person name="Lage O."/>
            <person name="Lobo-Da-Cunha A."/>
            <person name="Egas C."/>
            <person name="Da Costa M.S."/>
        </authorList>
    </citation>
    <scope>NUCLEOTIDE SEQUENCE [LARGE SCALE GENOMIC DNA]</scope>
    <source>
        <strain evidence="2 3">SPSPC-11</strain>
    </source>
</reference>
<keyword evidence="3" id="KW-1185">Reference proteome</keyword>
<dbReference type="InterPro" id="IPR009937">
    <property type="entry name" value="Phage_holin_3_6"/>
</dbReference>
<organism evidence="2 3">
    <name type="scientific">Raineya orbicola</name>
    <dbReference type="NCBI Taxonomy" id="2016530"/>
    <lineage>
        <taxon>Bacteria</taxon>
        <taxon>Pseudomonadati</taxon>
        <taxon>Bacteroidota</taxon>
        <taxon>Cytophagia</taxon>
        <taxon>Cytophagales</taxon>
        <taxon>Raineyaceae</taxon>
        <taxon>Raineya</taxon>
    </lineage>
</organism>
<keyword evidence="1" id="KW-1133">Transmembrane helix</keyword>
<proteinExistence type="predicted"/>
<evidence type="ECO:0000313" key="3">
    <source>
        <dbReference type="Proteomes" id="UP000233387"/>
    </source>
</evidence>
<comment type="caution">
    <text evidence="2">The sequence shown here is derived from an EMBL/GenBank/DDBJ whole genome shotgun (WGS) entry which is preliminary data.</text>
</comment>
<feature type="transmembrane region" description="Helical" evidence="1">
    <location>
        <begin position="66"/>
        <end position="87"/>
    </location>
</feature>
<dbReference type="RefSeq" id="WP_101359230.1">
    <property type="nucleotide sequence ID" value="NZ_NKXO01000032.1"/>
</dbReference>